<evidence type="ECO:0000313" key="2">
    <source>
        <dbReference type="EMBL" id="GAB1252487.1"/>
    </source>
</evidence>
<accession>A0ABQ0E427</accession>
<keyword evidence="1" id="KW-1133">Transmembrane helix</keyword>
<comment type="caution">
    <text evidence="2">The sequence shown here is derived from an EMBL/GenBank/DDBJ whole genome shotgun (WGS) entry which is preliminary data.</text>
</comment>
<keyword evidence="3" id="KW-1185">Reference proteome</keyword>
<keyword evidence="1" id="KW-0472">Membrane</keyword>
<reference evidence="2 3" key="1">
    <citation type="journal article" date="2025" name="Int. J. Syst. Evol. Microbiol.">
        <title>Desulfovibrio falkowii sp. nov., Porphyromonas miyakawae sp. nov., Mediterraneibacter flintii sp. nov. and Owariibacterium komagatae gen. nov., sp. nov., isolated from human faeces.</title>
        <authorList>
            <person name="Hamaguchi T."/>
            <person name="Ohara M."/>
            <person name="Hisatomi A."/>
            <person name="Sekiguchi K."/>
            <person name="Takeda J.I."/>
            <person name="Ueyama J."/>
            <person name="Ito M."/>
            <person name="Nishiwaki H."/>
            <person name="Ogi T."/>
            <person name="Hirayama M."/>
            <person name="Ohkuma M."/>
            <person name="Sakamoto M."/>
            <person name="Ohno K."/>
        </authorList>
    </citation>
    <scope>NUCLEOTIDE SEQUENCE [LARGE SCALE GENOMIC DNA]</scope>
    <source>
        <strain evidence="2 3">13CB11C</strain>
    </source>
</reference>
<dbReference type="Proteomes" id="UP001628220">
    <property type="component" value="Unassembled WGS sequence"/>
</dbReference>
<feature type="transmembrane region" description="Helical" evidence="1">
    <location>
        <begin position="12"/>
        <end position="32"/>
    </location>
</feature>
<gene>
    <name evidence="2" type="ORF">Tsumi_15930</name>
</gene>
<proteinExistence type="predicted"/>
<evidence type="ECO:0008006" key="4">
    <source>
        <dbReference type="Google" id="ProtNLM"/>
    </source>
</evidence>
<sequence length="63" mass="7378">MPYQLVIGIDKAHNLVVVWAILVAHTTVLDYLECVKRDLYRFYPLALNGSRQNERVFFEIVLI</sequence>
<dbReference type="EMBL" id="BAAFSF010000004">
    <property type="protein sequence ID" value="GAB1252487.1"/>
    <property type="molecule type" value="Genomic_DNA"/>
</dbReference>
<evidence type="ECO:0000256" key="1">
    <source>
        <dbReference type="SAM" id="Phobius"/>
    </source>
</evidence>
<protein>
    <recommendedName>
        <fullName evidence="4">Transposase</fullName>
    </recommendedName>
</protein>
<keyword evidence="1" id="KW-0812">Transmembrane</keyword>
<evidence type="ECO:0000313" key="3">
    <source>
        <dbReference type="Proteomes" id="UP001628220"/>
    </source>
</evidence>
<name>A0ABQ0E427_9PORP</name>
<organism evidence="2 3">
    <name type="scientific">Porphyromonas miyakawae</name>
    <dbReference type="NCBI Taxonomy" id="3137470"/>
    <lineage>
        <taxon>Bacteria</taxon>
        <taxon>Pseudomonadati</taxon>
        <taxon>Bacteroidota</taxon>
        <taxon>Bacteroidia</taxon>
        <taxon>Bacteroidales</taxon>
        <taxon>Porphyromonadaceae</taxon>
        <taxon>Porphyromonas</taxon>
    </lineage>
</organism>